<dbReference type="Pfam" id="PF15912">
    <property type="entry name" value="VIR_N"/>
    <property type="match status" value="1"/>
</dbReference>
<accession>B4J7C3</accession>
<name>B4J7C3_DROGR</name>
<dbReference type="Proteomes" id="UP000001070">
    <property type="component" value="Unassembled WGS sequence"/>
</dbReference>
<evidence type="ECO:0000256" key="1">
    <source>
        <dbReference type="ARBA" id="ARBA00004123"/>
    </source>
</evidence>
<organism evidence="9">
    <name type="scientific">Drosophila grimshawi</name>
    <name type="common">Hawaiian fruit fly</name>
    <name type="synonym">Idiomyia grimshawi</name>
    <dbReference type="NCBI Taxonomy" id="7222"/>
    <lineage>
        <taxon>Eukaryota</taxon>
        <taxon>Metazoa</taxon>
        <taxon>Ecdysozoa</taxon>
        <taxon>Arthropoda</taxon>
        <taxon>Hexapoda</taxon>
        <taxon>Insecta</taxon>
        <taxon>Pterygota</taxon>
        <taxon>Neoptera</taxon>
        <taxon>Endopterygota</taxon>
        <taxon>Diptera</taxon>
        <taxon>Brachycera</taxon>
        <taxon>Muscomorpha</taxon>
        <taxon>Ephydroidea</taxon>
        <taxon>Drosophilidae</taxon>
        <taxon>Drosophila</taxon>
        <taxon>Hawaiian Drosophila</taxon>
    </lineage>
</organism>
<dbReference type="PANTHER" id="PTHR23185">
    <property type="entry name" value="PROTEIN VIRILIZER HOMOLOG"/>
    <property type="match status" value="1"/>
</dbReference>
<dbReference type="STRING" id="7222.B4J7C3"/>
<evidence type="ECO:0000256" key="4">
    <source>
        <dbReference type="ARBA" id="ARBA00023187"/>
    </source>
</evidence>
<evidence type="ECO:0000256" key="3">
    <source>
        <dbReference type="ARBA" id="ARBA00022664"/>
    </source>
</evidence>
<evidence type="ECO:0000313" key="9">
    <source>
        <dbReference type="Proteomes" id="UP000001070"/>
    </source>
</evidence>
<gene>
    <name evidence="8" type="primary">Dgri\GH21217</name>
    <name evidence="8" type="ORF">Dgri_GH21217</name>
</gene>
<keyword evidence="4" id="KW-0508">mRNA splicing</keyword>
<keyword evidence="3" id="KW-0507">mRNA processing</keyword>
<protein>
    <submittedName>
        <fullName evidence="8">GH21217</fullName>
    </submittedName>
</protein>
<feature type="compositionally biased region" description="Low complexity" evidence="6">
    <location>
        <begin position="1846"/>
        <end position="1859"/>
    </location>
</feature>
<feature type="compositionally biased region" description="Basic and acidic residues" evidence="6">
    <location>
        <begin position="282"/>
        <end position="292"/>
    </location>
</feature>
<dbReference type="InterPro" id="IPR031801">
    <property type="entry name" value="VIR_N"/>
</dbReference>
<dbReference type="InParanoid" id="B4J7C3"/>
<dbReference type="HOGENOM" id="CLU_002368_0_0_1"/>
<dbReference type="eggNOG" id="KOG4822">
    <property type="taxonomic scope" value="Eukaryota"/>
</dbReference>
<dbReference type="GO" id="GO:0006397">
    <property type="term" value="P:mRNA processing"/>
    <property type="evidence" value="ECO:0007669"/>
    <property type="project" value="UniProtKB-KW"/>
</dbReference>
<dbReference type="GO" id="GO:0008380">
    <property type="term" value="P:RNA splicing"/>
    <property type="evidence" value="ECO:0007669"/>
    <property type="project" value="UniProtKB-KW"/>
</dbReference>
<comment type="subcellular location">
    <subcellularLocation>
        <location evidence="1">Nucleus</location>
    </subcellularLocation>
</comment>
<feature type="region of interest" description="Disordered" evidence="6">
    <location>
        <begin position="1747"/>
        <end position="1815"/>
    </location>
</feature>
<feature type="domain" description="Virilizer N-terminal" evidence="7">
    <location>
        <begin position="7"/>
        <end position="282"/>
    </location>
</feature>
<evidence type="ECO:0000259" key="7">
    <source>
        <dbReference type="Pfam" id="PF15912"/>
    </source>
</evidence>
<feature type="compositionally biased region" description="Basic and acidic residues" evidence="6">
    <location>
        <begin position="333"/>
        <end position="362"/>
    </location>
</feature>
<feature type="compositionally biased region" description="Basic and acidic residues" evidence="6">
    <location>
        <begin position="243"/>
        <end position="266"/>
    </location>
</feature>
<dbReference type="OMA" id="YWLEPLP"/>
<comment type="similarity">
    <text evidence="2">Belongs to the vir family.</text>
</comment>
<evidence type="ECO:0000256" key="6">
    <source>
        <dbReference type="SAM" id="MobiDB-lite"/>
    </source>
</evidence>
<proteinExistence type="inferred from homology"/>
<dbReference type="EMBL" id="CH916367">
    <property type="protein sequence ID" value="EDW01047.1"/>
    <property type="molecule type" value="Genomic_DNA"/>
</dbReference>
<dbReference type="InterPro" id="IPR026736">
    <property type="entry name" value="Virilizer"/>
</dbReference>
<dbReference type="OrthoDB" id="2011702at2759"/>
<evidence type="ECO:0000313" key="8">
    <source>
        <dbReference type="EMBL" id="EDW01047.1"/>
    </source>
</evidence>
<feature type="region of interest" description="Disordered" evidence="6">
    <location>
        <begin position="1831"/>
        <end position="1882"/>
    </location>
</feature>
<evidence type="ECO:0000256" key="5">
    <source>
        <dbReference type="ARBA" id="ARBA00023242"/>
    </source>
</evidence>
<reference evidence="8 9" key="1">
    <citation type="journal article" date="2007" name="Nature">
        <title>Evolution of genes and genomes on the Drosophila phylogeny.</title>
        <authorList>
            <consortium name="Drosophila 12 Genomes Consortium"/>
            <person name="Clark A.G."/>
            <person name="Eisen M.B."/>
            <person name="Smith D.R."/>
            <person name="Bergman C.M."/>
            <person name="Oliver B."/>
            <person name="Markow T.A."/>
            <person name="Kaufman T.C."/>
            <person name="Kellis M."/>
            <person name="Gelbart W."/>
            <person name="Iyer V.N."/>
            <person name="Pollard D.A."/>
            <person name="Sackton T.B."/>
            <person name="Larracuente A.M."/>
            <person name="Singh N.D."/>
            <person name="Abad J.P."/>
            <person name="Abt D.N."/>
            <person name="Adryan B."/>
            <person name="Aguade M."/>
            <person name="Akashi H."/>
            <person name="Anderson W.W."/>
            <person name="Aquadro C.F."/>
            <person name="Ardell D.H."/>
            <person name="Arguello R."/>
            <person name="Artieri C.G."/>
            <person name="Barbash D.A."/>
            <person name="Barker D."/>
            <person name="Barsanti P."/>
            <person name="Batterham P."/>
            <person name="Batzoglou S."/>
            <person name="Begun D."/>
            <person name="Bhutkar A."/>
            <person name="Blanco E."/>
            <person name="Bosak S.A."/>
            <person name="Bradley R.K."/>
            <person name="Brand A.D."/>
            <person name="Brent M.R."/>
            <person name="Brooks A.N."/>
            <person name="Brown R.H."/>
            <person name="Butlin R.K."/>
            <person name="Caggese C."/>
            <person name="Calvi B.R."/>
            <person name="Bernardo de Carvalho A."/>
            <person name="Caspi A."/>
            <person name="Castrezana S."/>
            <person name="Celniker S.E."/>
            <person name="Chang J.L."/>
            <person name="Chapple C."/>
            <person name="Chatterji S."/>
            <person name="Chinwalla A."/>
            <person name="Civetta A."/>
            <person name="Clifton S.W."/>
            <person name="Comeron J.M."/>
            <person name="Costello J.C."/>
            <person name="Coyne J.A."/>
            <person name="Daub J."/>
            <person name="David R.G."/>
            <person name="Delcher A.L."/>
            <person name="Delehaunty K."/>
            <person name="Do C.B."/>
            <person name="Ebling H."/>
            <person name="Edwards K."/>
            <person name="Eickbush T."/>
            <person name="Evans J.D."/>
            <person name="Filipski A."/>
            <person name="Findeiss S."/>
            <person name="Freyhult E."/>
            <person name="Fulton L."/>
            <person name="Fulton R."/>
            <person name="Garcia A.C."/>
            <person name="Gardiner A."/>
            <person name="Garfield D.A."/>
            <person name="Garvin B.E."/>
            <person name="Gibson G."/>
            <person name="Gilbert D."/>
            <person name="Gnerre S."/>
            <person name="Godfrey J."/>
            <person name="Good R."/>
            <person name="Gotea V."/>
            <person name="Gravely B."/>
            <person name="Greenberg A.J."/>
            <person name="Griffiths-Jones S."/>
            <person name="Gross S."/>
            <person name="Guigo R."/>
            <person name="Gustafson E.A."/>
            <person name="Haerty W."/>
            <person name="Hahn M.W."/>
            <person name="Halligan D.L."/>
            <person name="Halpern A.L."/>
            <person name="Halter G.M."/>
            <person name="Han M.V."/>
            <person name="Heger A."/>
            <person name="Hillier L."/>
            <person name="Hinrichs A.S."/>
            <person name="Holmes I."/>
            <person name="Hoskins R.A."/>
            <person name="Hubisz M.J."/>
            <person name="Hultmark D."/>
            <person name="Huntley M.A."/>
            <person name="Jaffe D.B."/>
            <person name="Jagadeeshan S."/>
            <person name="Jeck W.R."/>
            <person name="Johnson J."/>
            <person name="Jones C.D."/>
            <person name="Jordan W.C."/>
            <person name="Karpen G.H."/>
            <person name="Kataoka E."/>
            <person name="Keightley P.D."/>
            <person name="Kheradpour P."/>
            <person name="Kirkness E.F."/>
            <person name="Koerich L.B."/>
            <person name="Kristiansen K."/>
            <person name="Kudrna D."/>
            <person name="Kulathinal R.J."/>
            <person name="Kumar S."/>
            <person name="Kwok R."/>
            <person name="Lander E."/>
            <person name="Langley C.H."/>
            <person name="Lapoint R."/>
            <person name="Lazzaro B.P."/>
            <person name="Lee S.J."/>
            <person name="Levesque L."/>
            <person name="Li R."/>
            <person name="Lin C.F."/>
            <person name="Lin M.F."/>
            <person name="Lindblad-Toh K."/>
            <person name="Llopart A."/>
            <person name="Long M."/>
            <person name="Low L."/>
            <person name="Lozovsky E."/>
            <person name="Lu J."/>
            <person name="Luo M."/>
            <person name="Machado C.A."/>
            <person name="Makalowski W."/>
            <person name="Marzo M."/>
            <person name="Matsuda M."/>
            <person name="Matzkin L."/>
            <person name="McAllister B."/>
            <person name="McBride C.S."/>
            <person name="McKernan B."/>
            <person name="McKernan K."/>
            <person name="Mendez-Lago M."/>
            <person name="Minx P."/>
            <person name="Mollenhauer M.U."/>
            <person name="Montooth K."/>
            <person name="Mount S.M."/>
            <person name="Mu X."/>
            <person name="Myers E."/>
            <person name="Negre B."/>
            <person name="Newfeld S."/>
            <person name="Nielsen R."/>
            <person name="Noor M.A."/>
            <person name="O'Grady P."/>
            <person name="Pachter L."/>
            <person name="Papaceit M."/>
            <person name="Parisi M.J."/>
            <person name="Parisi M."/>
            <person name="Parts L."/>
            <person name="Pedersen J.S."/>
            <person name="Pesole G."/>
            <person name="Phillippy A.M."/>
            <person name="Ponting C.P."/>
            <person name="Pop M."/>
            <person name="Porcelli D."/>
            <person name="Powell J.R."/>
            <person name="Prohaska S."/>
            <person name="Pruitt K."/>
            <person name="Puig M."/>
            <person name="Quesneville H."/>
            <person name="Ram K.R."/>
            <person name="Rand D."/>
            <person name="Rasmussen M.D."/>
            <person name="Reed L.K."/>
            <person name="Reenan R."/>
            <person name="Reily A."/>
            <person name="Remington K.A."/>
            <person name="Rieger T.T."/>
            <person name="Ritchie M.G."/>
            <person name="Robin C."/>
            <person name="Rogers Y.H."/>
            <person name="Rohde C."/>
            <person name="Rozas J."/>
            <person name="Rubenfield M.J."/>
            <person name="Ruiz A."/>
            <person name="Russo S."/>
            <person name="Salzberg S.L."/>
            <person name="Sanchez-Gracia A."/>
            <person name="Saranga D.J."/>
            <person name="Sato H."/>
            <person name="Schaeffer S.W."/>
            <person name="Schatz M.C."/>
            <person name="Schlenke T."/>
            <person name="Schwartz R."/>
            <person name="Segarra C."/>
            <person name="Singh R.S."/>
            <person name="Sirot L."/>
            <person name="Sirota M."/>
            <person name="Sisneros N.B."/>
            <person name="Smith C.D."/>
            <person name="Smith T.F."/>
            <person name="Spieth J."/>
            <person name="Stage D.E."/>
            <person name="Stark A."/>
            <person name="Stephan W."/>
            <person name="Strausberg R.L."/>
            <person name="Strempel S."/>
            <person name="Sturgill D."/>
            <person name="Sutton G."/>
            <person name="Sutton G.G."/>
            <person name="Tao W."/>
            <person name="Teichmann S."/>
            <person name="Tobari Y.N."/>
            <person name="Tomimura Y."/>
            <person name="Tsolas J.M."/>
            <person name="Valente V.L."/>
            <person name="Venter E."/>
            <person name="Venter J.C."/>
            <person name="Vicario S."/>
            <person name="Vieira F.G."/>
            <person name="Vilella A.J."/>
            <person name="Villasante A."/>
            <person name="Walenz B."/>
            <person name="Wang J."/>
            <person name="Wasserman M."/>
            <person name="Watts T."/>
            <person name="Wilson D."/>
            <person name="Wilson R.K."/>
            <person name="Wing R.A."/>
            <person name="Wolfner M.F."/>
            <person name="Wong A."/>
            <person name="Wong G.K."/>
            <person name="Wu C.I."/>
            <person name="Wu G."/>
            <person name="Yamamoto D."/>
            <person name="Yang H.P."/>
            <person name="Yang S.P."/>
            <person name="Yorke J.A."/>
            <person name="Yoshida K."/>
            <person name="Zdobnov E."/>
            <person name="Zhang P."/>
            <person name="Zhang Y."/>
            <person name="Zimin A.V."/>
            <person name="Baldwin J."/>
            <person name="Abdouelleil A."/>
            <person name="Abdulkadir J."/>
            <person name="Abebe A."/>
            <person name="Abera B."/>
            <person name="Abreu J."/>
            <person name="Acer S.C."/>
            <person name="Aftuck L."/>
            <person name="Alexander A."/>
            <person name="An P."/>
            <person name="Anderson E."/>
            <person name="Anderson S."/>
            <person name="Arachi H."/>
            <person name="Azer M."/>
            <person name="Bachantsang P."/>
            <person name="Barry A."/>
            <person name="Bayul T."/>
            <person name="Berlin A."/>
            <person name="Bessette D."/>
            <person name="Bloom T."/>
            <person name="Blye J."/>
            <person name="Boguslavskiy L."/>
            <person name="Bonnet C."/>
            <person name="Boukhgalter B."/>
            <person name="Bourzgui I."/>
            <person name="Brown A."/>
            <person name="Cahill P."/>
            <person name="Channer S."/>
            <person name="Cheshatsang Y."/>
            <person name="Chuda L."/>
            <person name="Citroen M."/>
            <person name="Collymore A."/>
            <person name="Cooke P."/>
            <person name="Costello M."/>
            <person name="D'Aco K."/>
            <person name="Daza R."/>
            <person name="De Haan G."/>
            <person name="DeGray S."/>
            <person name="DeMaso C."/>
            <person name="Dhargay N."/>
            <person name="Dooley K."/>
            <person name="Dooley E."/>
            <person name="Doricent M."/>
            <person name="Dorje P."/>
            <person name="Dorjee K."/>
            <person name="Dupes A."/>
            <person name="Elong R."/>
            <person name="Falk J."/>
            <person name="Farina A."/>
            <person name="Faro S."/>
            <person name="Ferguson D."/>
            <person name="Fisher S."/>
            <person name="Foley C.D."/>
            <person name="Franke A."/>
            <person name="Friedrich D."/>
            <person name="Gadbois L."/>
            <person name="Gearin G."/>
            <person name="Gearin C.R."/>
            <person name="Giannoukos G."/>
            <person name="Goode T."/>
            <person name="Graham J."/>
            <person name="Grandbois E."/>
            <person name="Grewal S."/>
            <person name="Gyaltsen K."/>
            <person name="Hafez N."/>
            <person name="Hagos B."/>
            <person name="Hall J."/>
            <person name="Henson C."/>
            <person name="Hollinger A."/>
            <person name="Honan T."/>
            <person name="Huard M.D."/>
            <person name="Hughes L."/>
            <person name="Hurhula B."/>
            <person name="Husby M.E."/>
            <person name="Kamat A."/>
            <person name="Kanga B."/>
            <person name="Kashin S."/>
            <person name="Khazanovich D."/>
            <person name="Kisner P."/>
            <person name="Lance K."/>
            <person name="Lara M."/>
            <person name="Lee W."/>
            <person name="Lennon N."/>
            <person name="Letendre F."/>
            <person name="LeVine R."/>
            <person name="Lipovsky A."/>
            <person name="Liu X."/>
            <person name="Liu J."/>
            <person name="Liu S."/>
            <person name="Lokyitsang T."/>
            <person name="Lokyitsang Y."/>
            <person name="Lubonja R."/>
            <person name="Lui A."/>
            <person name="MacDonald P."/>
            <person name="Magnisalis V."/>
            <person name="Maru K."/>
            <person name="Matthews C."/>
            <person name="McCusker W."/>
            <person name="McDonough S."/>
            <person name="Mehta T."/>
            <person name="Meldrim J."/>
            <person name="Meneus L."/>
            <person name="Mihai O."/>
            <person name="Mihalev A."/>
            <person name="Mihova T."/>
            <person name="Mittelman R."/>
            <person name="Mlenga V."/>
            <person name="Montmayeur A."/>
            <person name="Mulrain L."/>
            <person name="Navidi A."/>
            <person name="Naylor J."/>
            <person name="Negash T."/>
            <person name="Nguyen T."/>
            <person name="Nguyen N."/>
            <person name="Nicol R."/>
            <person name="Norbu C."/>
            <person name="Norbu N."/>
            <person name="Novod N."/>
            <person name="O'Neill B."/>
            <person name="Osman S."/>
            <person name="Markiewicz E."/>
            <person name="Oyono O.L."/>
            <person name="Patti C."/>
            <person name="Phunkhang P."/>
            <person name="Pierre F."/>
            <person name="Priest M."/>
            <person name="Raghuraman S."/>
            <person name="Rege F."/>
            <person name="Reyes R."/>
            <person name="Rise C."/>
            <person name="Rogov P."/>
            <person name="Ross K."/>
            <person name="Ryan E."/>
            <person name="Settipalli S."/>
            <person name="Shea T."/>
            <person name="Sherpa N."/>
            <person name="Shi L."/>
            <person name="Shih D."/>
            <person name="Sparrow T."/>
            <person name="Spaulding J."/>
            <person name="Stalker J."/>
            <person name="Stange-Thomann N."/>
            <person name="Stavropoulos S."/>
            <person name="Stone C."/>
            <person name="Strader C."/>
            <person name="Tesfaye S."/>
            <person name="Thomson T."/>
            <person name="Thoulutsang Y."/>
            <person name="Thoulutsang D."/>
            <person name="Topham K."/>
            <person name="Topping I."/>
            <person name="Tsamla T."/>
            <person name="Vassiliev H."/>
            <person name="Vo A."/>
            <person name="Wangchuk T."/>
            <person name="Wangdi T."/>
            <person name="Weiand M."/>
            <person name="Wilkinson J."/>
            <person name="Wilson A."/>
            <person name="Yadav S."/>
            <person name="Young G."/>
            <person name="Yu Q."/>
            <person name="Zembek L."/>
            <person name="Zhong D."/>
            <person name="Zimmer A."/>
            <person name="Zwirko Z."/>
            <person name="Jaffe D.B."/>
            <person name="Alvarez P."/>
            <person name="Brockman W."/>
            <person name="Butler J."/>
            <person name="Chin C."/>
            <person name="Gnerre S."/>
            <person name="Grabherr M."/>
            <person name="Kleber M."/>
            <person name="Mauceli E."/>
            <person name="MacCallum I."/>
        </authorList>
    </citation>
    <scope>NUCLEOTIDE SEQUENCE [LARGE SCALE GENOMIC DNA]</scope>
    <source>
        <strain evidence="9">Tucson 15287-2541.00</strain>
    </source>
</reference>
<dbReference type="GO" id="GO:0036396">
    <property type="term" value="C:RNA N6-methyladenosine methyltransferase complex"/>
    <property type="evidence" value="ECO:0007669"/>
    <property type="project" value="TreeGrafter"/>
</dbReference>
<feature type="region of interest" description="Disordered" evidence="6">
    <location>
        <begin position="227"/>
        <end position="376"/>
    </location>
</feature>
<keyword evidence="9" id="KW-1185">Reference proteome</keyword>
<dbReference type="FunCoup" id="B4J7C3">
    <property type="interactions" value="2530"/>
</dbReference>
<dbReference type="GO" id="GO:0005634">
    <property type="term" value="C:nucleus"/>
    <property type="evidence" value="ECO:0007669"/>
    <property type="project" value="UniProtKB-SubCell"/>
</dbReference>
<dbReference type="GO" id="GO:0003723">
    <property type="term" value="F:RNA binding"/>
    <property type="evidence" value="ECO:0007669"/>
    <property type="project" value="TreeGrafter"/>
</dbReference>
<dbReference type="PANTHER" id="PTHR23185:SF0">
    <property type="entry name" value="PROTEIN VIRILIZER HOMOLOG"/>
    <property type="match status" value="1"/>
</dbReference>
<keyword evidence="5" id="KW-0539">Nucleus</keyword>
<sequence>MADADDGAELLFFDTFSHEEVTDINLDLVQFPKPVFITQVRIIPLGARVQADFPGGVRLGATNPSKFDLEFFVNDLGMPGASAFENLGLLRYNQNDCIHLDCSQEKIPTDGLVLRGWYSAITLAVYGILTNSVTEPIASPTLPCEPAMTGPEMCNLSGDNVHNVLLPDEVLKDEWSEPMPSEVLLVTAAHKANVSDYEHDDIEYGLSRDHYHQHADEEQRDLRRLRRSTHSTDHSPPPLRTHTHSESNDREYLRCSRDKAQRDWSRSPEYSSHRSRRKRSERSRSDADEHKWPRTPPVSIDSPTRPRSPDTMDYDDDDTRSHYKLQSSHGYRHSSESLPREREEEERERERERERDRERSDTPQEQFEPILSDDEIIGDDLEDEEAALDAAAAAEYERNLEAAAAAAPPAIDAFEPWQRPLLFYEGDLLSHFGKELDTLRLLFKKLSLQIRWDNVSAFNEEHSGVTVDEREQFVYLGEQLNNQLGYLMHHYKRRNFVLQQFFKNDESHLRQAANILQIALSFQAAYMQPQPAFKIRHIKLGARMAELLLTNEELFKHLMQHHNFDPFEAVFSLYQEPYMALSIKLQLLKAVYSMIDTKLGIRHFLGDKIKGYQRILEFLKTAKLTRTKYALQAIVKKLHLYEALECVQKNCTQLFIRKVERPLAKVCQQIEFAFEMLMDALLVNQLSFQQPRRFLPVSKKFELVTDPNAQRSFGNALQSYFKQHSLAESVLLILSNSKELPATTFLCTLDLLHALLKSHVGIDYFVDDAFEATQAIVSILLGLDEVPTTPKTFIYKEQQVQTEQTNVSVESSDSLQKVETEVKVEASTVVTPGSENIAIDVGVQTELITGVALMTYQRVIPVPRPVFPRLARLGIELAYKVQTRYHLDAIVFTAAASEYDAIKVATHIHAIYSQTCDPNGRQHTVEVLGMNNNLKIFMDLIKKEQRLQSQRQLSSPGTKYKSPVLSYAVDMVDACVRYCEQLDYLIEHGSVILELAKNHETFEPSVSAVLQEMYVYMKPLEAINVFIYDDILPLVEVIGRSLDYLTTFPGDLIMALRILRYLVITNSAPPPGVKSSSKRMGTEELKHRFVALQLYAADGVQLMIQILERLCTYFEQPGMHAPALMTIQGVHCCQIMLLTLQILRELLTYAIRCRDGTFKDLTAIDHLVKVYYLLYYYPSRCQAGAEVEQCKLEVVQALLAYTQPDEQDEESLHKSLWTQMIREVLKNIDGPANFIPGLKLLAELLPLPLPMPQPLSEQLKLQHKQRLITERKLWSAHLHPQSGQIAKLVEALAPSSFPQLSELLQRVCMQLSDLAPNMTLLIAKTIMELLCTEYQTANCMPTTNLERLLRFSTRLCAFAPLKSSMLSILSGKFWELFQSLLALNEFNEVVSNCQEAVHRILDSFLDSGLSLISHKSIAQPSLNLSAALPPKELLPRVIDAVFSNLASVEVTHGISILAVRNLVILTEHDYTFYHLAQLLKQKISEFQAWMERVILHNETVEFHANIESLILLLRSLTQIEPPPAMSAMPQRTLKLGAVELAQLLEFQDVELERAPVLLRILKVLEKFKALVNEAALLDLKQLIALHASRLDQETLPVAATQTEDADPTATGSTNIVGPLSVEPYLPQAEGIVTQYEARPIFTRFCATAENAQLTASYWLDPLPIEVIEDMDEPLYERIACDLTDLANGCLNPDLNLTGDCKRVLHLSGSPQSNREMTPTAPCFRTRRVEVEPATGRPEKKMFVSAVRGRGFARPPPSRGDLFRSRPPNTSRPPSLHVDDFLALETCGAQPTGPTGYNKIPSMLRGSRVGRNRGSRISAAAAYRQKKLMRIGSPSSWSESPGTPYRSSNSDSHFSNSDSHYTSPHYSGRPRGRGLRSRPPYLR</sequence>
<dbReference type="KEGG" id="dgr:6559393"/>
<dbReference type="PhylomeDB" id="B4J7C3"/>
<feature type="compositionally biased region" description="Low complexity" evidence="6">
    <location>
        <begin position="1764"/>
        <end position="1774"/>
    </location>
</feature>
<evidence type="ECO:0000256" key="2">
    <source>
        <dbReference type="ARBA" id="ARBA00008371"/>
    </source>
</evidence>